<dbReference type="Pfam" id="PF08240">
    <property type="entry name" value="ADH_N"/>
    <property type="match status" value="1"/>
</dbReference>
<feature type="compositionally biased region" description="Polar residues" evidence="1">
    <location>
        <begin position="7"/>
        <end position="18"/>
    </location>
</feature>
<evidence type="ECO:0000259" key="2">
    <source>
        <dbReference type="SMART" id="SM00829"/>
    </source>
</evidence>
<gene>
    <name evidence="3" type="ORF">NA57DRAFT_74187</name>
</gene>
<dbReference type="OrthoDB" id="203908at2759"/>
<dbReference type="AlphaFoldDB" id="A0A9P4IJV3"/>
<name>A0A9P4IJV3_9PEZI</name>
<dbReference type="SUPFAM" id="SSF51735">
    <property type="entry name" value="NAD(P)-binding Rossmann-fold domains"/>
    <property type="match status" value="1"/>
</dbReference>
<dbReference type="InterPro" id="IPR036291">
    <property type="entry name" value="NAD(P)-bd_dom_sf"/>
</dbReference>
<dbReference type="Pfam" id="PF00107">
    <property type="entry name" value="ADH_zinc_N"/>
    <property type="match status" value="1"/>
</dbReference>
<evidence type="ECO:0000313" key="3">
    <source>
        <dbReference type="EMBL" id="KAF2100583.1"/>
    </source>
</evidence>
<dbReference type="InterPro" id="IPR013154">
    <property type="entry name" value="ADH-like_N"/>
</dbReference>
<feature type="domain" description="Enoyl reductase (ER)" evidence="2">
    <location>
        <begin position="14"/>
        <end position="322"/>
    </location>
</feature>
<dbReference type="Gene3D" id="3.40.50.720">
    <property type="entry name" value="NAD(P)-binding Rossmann-like Domain"/>
    <property type="match status" value="1"/>
</dbReference>
<dbReference type="EMBL" id="ML978124">
    <property type="protein sequence ID" value="KAF2100583.1"/>
    <property type="molecule type" value="Genomic_DNA"/>
</dbReference>
<comment type="caution">
    <text evidence="3">The sequence shown here is derived from an EMBL/GenBank/DDBJ whole genome shotgun (WGS) entry which is preliminary data.</text>
</comment>
<dbReference type="SUPFAM" id="SSF50129">
    <property type="entry name" value="GroES-like"/>
    <property type="match status" value="1"/>
</dbReference>
<dbReference type="PANTHER" id="PTHR43482:SF1">
    <property type="entry name" value="PROTEIN AST1-RELATED"/>
    <property type="match status" value="1"/>
</dbReference>
<dbReference type="Proteomes" id="UP000799772">
    <property type="component" value="Unassembled WGS sequence"/>
</dbReference>
<dbReference type="InterPro" id="IPR052585">
    <property type="entry name" value="Lipid_raft_assoc_Zn_ADH"/>
</dbReference>
<dbReference type="PANTHER" id="PTHR43482">
    <property type="entry name" value="PROTEIN AST1-RELATED"/>
    <property type="match status" value="1"/>
</dbReference>
<dbReference type="InterPro" id="IPR011032">
    <property type="entry name" value="GroES-like_sf"/>
</dbReference>
<feature type="region of interest" description="Disordered" evidence="1">
    <location>
        <begin position="1"/>
        <end position="25"/>
    </location>
</feature>
<evidence type="ECO:0000313" key="4">
    <source>
        <dbReference type="Proteomes" id="UP000799772"/>
    </source>
</evidence>
<dbReference type="InterPro" id="IPR020843">
    <property type="entry name" value="ER"/>
</dbReference>
<dbReference type="Gene3D" id="3.90.180.10">
    <property type="entry name" value="Medium-chain alcohol dehydrogenases, catalytic domain"/>
    <property type="match status" value="1"/>
</dbReference>
<sequence>MKAVVVTRNSPSEKTTISYDADHATPSPGPNELLIRVAASAIQPSDFLNASGNFPSTSFPRIPGRDFAGTVVEPSSSPLHGKQVFGTSGPVLSFTRDGAHAEYVVVDENAVAEVPKGVELKQAAVMGTPWTTACVVLSRAGAKEGETVMVFGAGGAVGSAVVQLAKGLFGCKVLTAGRGDKYDVDTVKYPDLTVAKELTSGKGPDVVVDTTGDLGLMGHGLKQLAKGGRLGVITTGSASGSKTTAQSIDFKDLYRLEHSIVGCNSVEHSASEMAAWLQKMGPRFEAGELKAPDVSRYTEAKLEDGVKAYEELGKGSRNKYVIVAE</sequence>
<dbReference type="InterPro" id="IPR013149">
    <property type="entry name" value="ADH-like_C"/>
</dbReference>
<dbReference type="GO" id="GO:0016491">
    <property type="term" value="F:oxidoreductase activity"/>
    <property type="evidence" value="ECO:0007669"/>
    <property type="project" value="InterPro"/>
</dbReference>
<accession>A0A9P4IJV3</accession>
<dbReference type="SMART" id="SM00829">
    <property type="entry name" value="PKS_ER"/>
    <property type="match status" value="1"/>
</dbReference>
<organism evidence="3 4">
    <name type="scientific">Rhizodiscina lignyota</name>
    <dbReference type="NCBI Taxonomy" id="1504668"/>
    <lineage>
        <taxon>Eukaryota</taxon>
        <taxon>Fungi</taxon>
        <taxon>Dikarya</taxon>
        <taxon>Ascomycota</taxon>
        <taxon>Pezizomycotina</taxon>
        <taxon>Dothideomycetes</taxon>
        <taxon>Pleosporomycetidae</taxon>
        <taxon>Aulographales</taxon>
        <taxon>Rhizodiscinaceae</taxon>
        <taxon>Rhizodiscina</taxon>
    </lineage>
</organism>
<protein>
    <submittedName>
        <fullName evidence="3">GroES-like protein</fullName>
    </submittedName>
</protein>
<reference evidence="3" key="1">
    <citation type="journal article" date="2020" name="Stud. Mycol.">
        <title>101 Dothideomycetes genomes: a test case for predicting lifestyles and emergence of pathogens.</title>
        <authorList>
            <person name="Haridas S."/>
            <person name="Albert R."/>
            <person name="Binder M."/>
            <person name="Bloem J."/>
            <person name="Labutti K."/>
            <person name="Salamov A."/>
            <person name="Andreopoulos B."/>
            <person name="Baker S."/>
            <person name="Barry K."/>
            <person name="Bills G."/>
            <person name="Bluhm B."/>
            <person name="Cannon C."/>
            <person name="Castanera R."/>
            <person name="Culley D."/>
            <person name="Daum C."/>
            <person name="Ezra D."/>
            <person name="Gonzalez J."/>
            <person name="Henrissat B."/>
            <person name="Kuo A."/>
            <person name="Liang C."/>
            <person name="Lipzen A."/>
            <person name="Lutzoni F."/>
            <person name="Magnuson J."/>
            <person name="Mondo S."/>
            <person name="Nolan M."/>
            <person name="Ohm R."/>
            <person name="Pangilinan J."/>
            <person name="Park H.-J."/>
            <person name="Ramirez L."/>
            <person name="Alfaro M."/>
            <person name="Sun H."/>
            <person name="Tritt A."/>
            <person name="Yoshinaga Y."/>
            <person name="Zwiers L.-H."/>
            <person name="Turgeon B."/>
            <person name="Goodwin S."/>
            <person name="Spatafora J."/>
            <person name="Crous P."/>
            <person name="Grigoriev I."/>
        </authorList>
    </citation>
    <scope>NUCLEOTIDE SEQUENCE</scope>
    <source>
        <strain evidence="3">CBS 133067</strain>
    </source>
</reference>
<keyword evidence="4" id="KW-1185">Reference proteome</keyword>
<proteinExistence type="predicted"/>
<evidence type="ECO:0000256" key="1">
    <source>
        <dbReference type="SAM" id="MobiDB-lite"/>
    </source>
</evidence>